<dbReference type="Pfam" id="PF14559">
    <property type="entry name" value="TPR_19"/>
    <property type="match status" value="2"/>
</dbReference>
<dbReference type="Gene3D" id="3.40.50.2000">
    <property type="entry name" value="Glycogen Phosphorylase B"/>
    <property type="match status" value="1"/>
</dbReference>
<accession>A0A5B0KS45</accession>
<dbReference type="Gene3D" id="1.25.40.10">
    <property type="entry name" value="Tetratricopeptide repeat domain"/>
    <property type="match status" value="1"/>
</dbReference>
<proteinExistence type="predicted"/>
<dbReference type="SMART" id="SM00028">
    <property type="entry name" value="TPR"/>
    <property type="match status" value="6"/>
</dbReference>
<dbReference type="SUPFAM" id="SSF53756">
    <property type="entry name" value="UDP-Glycosyltransferase/glycogen phosphorylase"/>
    <property type="match status" value="1"/>
</dbReference>
<feature type="repeat" description="TPR" evidence="1">
    <location>
        <begin position="72"/>
        <end position="105"/>
    </location>
</feature>
<gene>
    <name evidence="2" type="ORF">FH063_006031</name>
</gene>
<dbReference type="PANTHER" id="PTHR44998:SF1">
    <property type="entry name" value="UDP-N-ACETYLGLUCOSAMINE--PEPTIDE N-ACETYLGLUCOSAMINYLTRANSFERASE 110 KDA SUBUNIT"/>
    <property type="match status" value="1"/>
</dbReference>
<dbReference type="InterPro" id="IPR019734">
    <property type="entry name" value="TPR_rpt"/>
</dbReference>
<dbReference type="InterPro" id="IPR011990">
    <property type="entry name" value="TPR-like_helical_dom_sf"/>
</dbReference>
<evidence type="ECO:0000256" key="1">
    <source>
        <dbReference type="PROSITE-ProRule" id="PRU00339"/>
    </source>
</evidence>
<comment type="caution">
    <text evidence="2">The sequence shown here is derived from an EMBL/GenBank/DDBJ whole genome shotgun (WGS) entry which is preliminary data.</text>
</comment>
<dbReference type="PANTHER" id="PTHR44998">
    <property type="match status" value="1"/>
</dbReference>
<dbReference type="PROSITE" id="PS50005">
    <property type="entry name" value="TPR"/>
    <property type="match status" value="2"/>
</dbReference>
<dbReference type="EMBL" id="VEWN01000008">
    <property type="protein sequence ID" value="KAA1054755.1"/>
    <property type="molecule type" value="Genomic_DNA"/>
</dbReference>
<reference evidence="2 3" key="1">
    <citation type="submission" date="2019-07" db="EMBL/GenBank/DDBJ databases">
        <title>Genome sequencing of the stress-tolerant strain Azospirillum brasilense Az19.</title>
        <authorList>
            <person name="Maroniche G.A."/>
            <person name="Garcia J.E."/>
            <person name="Pagnussat L."/>
            <person name="Amenta M."/>
            <person name="Creus C.M."/>
        </authorList>
    </citation>
    <scope>NUCLEOTIDE SEQUENCE [LARGE SCALE GENOMIC DNA]</scope>
    <source>
        <strain evidence="2 3">Az19</strain>
    </source>
</reference>
<feature type="repeat" description="TPR" evidence="1">
    <location>
        <begin position="174"/>
        <end position="207"/>
    </location>
</feature>
<dbReference type="Pfam" id="PF13432">
    <property type="entry name" value="TPR_16"/>
    <property type="match status" value="1"/>
</dbReference>
<protein>
    <submittedName>
        <fullName evidence="2">Uncharacterized protein</fullName>
    </submittedName>
</protein>
<keyword evidence="1" id="KW-0802">TPR repeat</keyword>
<dbReference type="RefSeq" id="WP_149650304.1">
    <property type="nucleotide sequence ID" value="NZ_VEWN01000008.1"/>
</dbReference>
<evidence type="ECO:0000313" key="3">
    <source>
        <dbReference type="Proteomes" id="UP000325333"/>
    </source>
</evidence>
<sequence>MATLQEALIMAVDSLQAGQPAQAKHICRQILAVDPENGNALYLQGVAQAQMGRLDEARDSLATAAARAPGNADIHLNLGRVHLLAGRFQEAEHSLRSCLALAPGHGGALIELAKTLSSLGRFDEAAEVALEALQSEPGRSDTRAVLSEARREANDPIGAEEHARAGLRTAPGHPQLLCTLGLALFQQSRIGEAVDALTGAVTGDPRNWRAHFNMCRIHLGLGRLAAAWHHLDQGYAAYPDGPFAGRARQFPEPRWAGEPLAGEQLRVWQPYAIGEEILYAGLYGEIAERAERVVIDTTPKLLPLFRRSFPGIDFIPRADPPVTKVAGITRQCSAFDLMRWLRPTEATIPARRRYLAADPSAVADSRRHFDALGAGPKVGISWTSSSTADTGKSLTLEALRPLLGLPGVVFVTLQYGDHEKEIRALRDRHGLVLHPPGDFDPFTDIDGLAGAIAALDAVVSIPNVTAHLADALGVPTVLLTRPFVQNFSLREGRSLWCPNIRPVFRETDDAAAIGRLVDAACARLRDVLNDGAA</sequence>
<dbReference type="AlphaFoldDB" id="A0A5B0KS45"/>
<evidence type="ECO:0000313" key="2">
    <source>
        <dbReference type="EMBL" id="KAA1054755.1"/>
    </source>
</evidence>
<dbReference type="Proteomes" id="UP000325333">
    <property type="component" value="Unassembled WGS sequence"/>
</dbReference>
<organism evidence="2 3">
    <name type="scientific">Azospirillum argentinense</name>
    <dbReference type="NCBI Taxonomy" id="2970906"/>
    <lineage>
        <taxon>Bacteria</taxon>
        <taxon>Pseudomonadati</taxon>
        <taxon>Pseudomonadota</taxon>
        <taxon>Alphaproteobacteria</taxon>
        <taxon>Rhodospirillales</taxon>
        <taxon>Azospirillaceae</taxon>
        <taxon>Azospirillum</taxon>
    </lineage>
</organism>
<dbReference type="SUPFAM" id="SSF48452">
    <property type="entry name" value="TPR-like"/>
    <property type="match status" value="1"/>
</dbReference>
<name>A0A5B0KS45_9PROT</name>